<proteinExistence type="predicted"/>
<dbReference type="EMBL" id="VTER01000010">
    <property type="protein sequence ID" value="TYS45682.1"/>
    <property type="molecule type" value="Genomic_DNA"/>
</dbReference>
<evidence type="ECO:0000313" key="3">
    <source>
        <dbReference type="EMBL" id="TYS45682.1"/>
    </source>
</evidence>
<name>A0A5D4R7W4_9BACI</name>
<dbReference type="PANTHER" id="PTHR36834">
    <property type="entry name" value="MEMBRANE PROTEIN-RELATED"/>
    <property type="match status" value="1"/>
</dbReference>
<dbReference type="PANTHER" id="PTHR36834:SF1">
    <property type="entry name" value="INTEGRAL MEMBRANE PROTEIN"/>
    <property type="match status" value="1"/>
</dbReference>
<dbReference type="Pfam" id="PF04892">
    <property type="entry name" value="VanZ"/>
    <property type="match status" value="1"/>
</dbReference>
<gene>
    <name evidence="3" type="ORF">FZD51_19120</name>
</gene>
<reference evidence="3 4" key="1">
    <citation type="submission" date="2019-08" db="EMBL/GenBank/DDBJ databases">
        <title>Bacillus genomes from the desert of Cuatro Cienegas, Coahuila.</title>
        <authorList>
            <person name="Olmedo-Alvarez G."/>
        </authorList>
    </citation>
    <scope>NUCLEOTIDE SEQUENCE [LARGE SCALE GENOMIC DNA]</scope>
    <source>
        <strain evidence="3 4">CH446_14T</strain>
    </source>
</reference>
<evidence type="ECO:0000256" key="1">
    <source>
        <dbReference type="SAM" id="Phobius"/>
    </source>
</evidence>
<organism evidence="3 4">
    <name type="scientific">Bacillus infantis</name>
    <dbReference type="NCBI Taxonomy" id="324767"/>
    <lineage>
        <taxon>Bacteria</taxon>
        <taxon>Bacillati</taxon>
        <taxon>Bacillota</taxon>
        <taxon>Bacilli</taxon>
        <taxon>Bacillales</taxon>
        <taxon>Bacillaceae</taxon>
        <taxon>Bacillus</taxon>
    </lineage>
</organism>
<dbReference type="AlphaFoldDB" id="A0A5D4R7W4"/>
<keyword evidence="1" id="KW-0472">Membrane</keyword>
<feature type="transmembrane region" description="Helical" evidence="1">
    <location>
        <begin position="131"/>
        <end position="148"/>
    </location>
</feature>
<protein>
    <submittedName>
        <fullName evidence="3">VanZ family protein</fullName>
    </submittedName>
</protein>
<dbReference type="RefSeq" id="WP_148976223.1">
    <property type="nucleotide sequence ID" value="NZ_VTER01000010.1"/>
</dbReference>
<dbReference type="InterPro" id="IPR053150">
    <property type="entry name" value="Teicoplanin_resist-assoc"/>
</dbReference>
<evidence type="ECO:0000259" key="2">
    <source>
        <dbReference type="Pfam" id="PF04892"/>
    </source>
</evidence>
<accession>A0A5D4R7W4</accession>
<evidence type="ECO:0000313" key="4">
    <source>
        <dbReference type="Proteomes" id="UP000322139"/>
    </source>
</evidence>
<feature type="domain" description="VanZ-like" evidence="2">
    <location>
        <begin position="13"/>
        <end position="145"/>
    </location>
</feature>
<feature type="transmembrane region" description="Helical" evidence="1">
    <location>
        <begin position="7"/>
        <end position="27"/>
    </location>
</feature>
<feature type="transmembrane region" description="Helical" evidence="1">
    <location>
        <begin position="100"/>
        <end position="119"/>
    </location>
</feature>
<dbReference type="InterPro" id="IPR006976">
    <property type="entry name" value="VanZ-like"/>
</dbReference>
<sequence>MKKALKIVFSFSFIVYLLLLASILFLGSRGFAWDGMSLTDYIRQSSNFIPFKTISMYLQALSDGRMNMDIPIKNLLGNFVLFMPMGVYLPFFIRKTNSIILFTVSTTAMLITIEIIQVITRRGSFDIDDYILNMLGALIGYGIWRSGFAGRMLR</sequence>
<dbReference type="Proteomes" id="UP000322139">
    <property type="component" value="Unassembled WGS sequence"/>
</dbReference>
<comment type="caution">
    <text evidence="3">The sequence shown here is derived from an EMBL/GenBank/DDBJ whole genome shotgun (WGS) entry which is preliminary data.</text>
</comment>
<keyword evidence="1" id="KW-0812">Transmembrane</keyword>
<keyword evidence="1" id="KW-1133">Transmembrane helix</keyword>
<feature type="transmembrane region" description="Helical" evidence="1">
    <location>
        <begin position="75"/>
        <end position="93"/>
    </location>
</feature>